<keyword evidence="5" id="KW-1185">Reference proteome</keyword>
<keyword evidence="2" id="KW-0472">Membrane</keyword>
<dbReference type="Proteomes" id="UP000316304">
    <property type="component" value="Unassembled WGS sequence"/>
</dbReference>
<reference evidence="4 5" key="1">
    <citation type="submission" date="2019-02" db="EMBL/GenBank/DDBJ databases">
        <title>Deep-cultivation of Planctomycetes and their phenomic and genomic characterization uncovers novel biology.</title>
        <authorList>
            <person name="Wiegand S."/>
            <person name="Jogler M."/>
            <person name="Boedeker C."/>
            <person name="Pinto D."/>
            <person name="Vollmers J."/>
            <person name="Rivas-Marin E."/>
            <person name="Kohn T."/>
            <person name="Peeters S.H."/>
            <person name="Heuer A."/>
            <person name="Rast P."/>
            <person name="Oberbeckmann S."/>
            <person name="Bunk B."/>
            <person name="Jeske O."/>
            <person name="Meyerdierks A."/>
            <person name="Storesund J.E."/>
            <person name="Kallscheuer N."/>
            <person name="Luecker S."/>
            <person name="Lage O.M."/>
            <person name="Pohl T."/>
            <person name="Merkel B.J."/>
            <person name="Hornburger P."/>
            <person name="Mueller R.-W."/>
            <person name="Bruemmer F."/>
            <person name="Labrenz M."/>
            <person name="Spormann A.M."/>
            <person name="Op Den Camp H."/>
            <person name="Overmann J."/>
            <person name="Amann R."/>
            <person name="Jetten M.S.M."/>
            <person name="Mascher T."/>
            <person name="Medema M.H."/>
            <person name="Devos D.P."/>
            <person name="Kaster A.-K."/>
            <person name="Ovreas L."/>
            <person name="Rohde M."/>
            <person name="Galperin M.Y."/>
            <person name="Jogler C."/>
        </authorList>
    </citation>
    <scope>NUCLEOTIDE SEQUENCE [LARGE SCALE GENOMIC DNA]</scope>
    <source>
        <strain evidence="4 5">Pla52o</strain>
    </source>
</reference>
<dbReference type="AlphaFoldDB" id="A0A5C6CML7"/>
<sequence>MPGSHGNVCVEGGIVIPRPPLLRTTTLFALTLLCFVFLGCSSNDADKNKKQIVLTGSSTVAPLIGEIAKQFEAQHPGVRVDVQSGGSSRGVADTRRELADIGMVSRDLKTGEQDLTAFTIARDGICVIVHRDNPVTSLTDDQIVAIYTDRINNWKEVGGSDAPITVVNKAEGRSTLELFVSHFNLDNAQIKADAVIGDNEQGIKTVAGNPNAIGYVSVGTAEYDATHDVAIKLLPLAGIAASIENVRAGTFPLSRPLNLVVTSETTGIVEEFIAFACSRDVNEIILEQYFVPLSQ</sequence>
<dbReference type="PANTHER" id="PTHR30570">
    <property type="entry name" value="PERIPLASMIC PHOSPHATE BINDING COMPONENT OF PHOSPHATE ABC TRANSPORTER"/>
    <property type="match status" value="1"/>
</dbReference>
<feature type="domain" description="PBP" evidence="3">
    <location>
        <begin position="46"/>
        <end position="279"/>
    </location>
</feature>
<dbReference type="SUPFAM" id="SSF53850">
    <property type="entry name" value="Periplasmic binding protein-like II"/>
    <property type="match status" value="1"/>
</dbReference>
<dbReference type="Gene3D" id="3.40.190.10">
    <property type="entry name" value="Periplasmic binding protein-like II"/>
    <property type="match status" value="2"/>
</dbReference>
<evidence type="ECO:0000313" key="4">
    <source>
        <dbReference type="EMBL" id="TWU25315.1"/>
    </source>
</evidence>
<dbReference type="RefSeq" id="WP_146593959.1">
    <property type="nucleotide sequence ID" value="NZ_SJPT01000002.1"/>
</dbReference>
<keyword evidence="1" id="KW-0732">Signal</keyword>
<keyword evidence="2" id="KW-1133">Transmembrane helix</keyword>
<feature type="transmembrane region" description="Helical" evidence="2">
    <location>
        <begin position="20"/>
        <end position="40"/>
    </location>
</feature>
<organism evidence="4 5">
    <name type="scientific">Novipirellula galeiformis</name>
    <dbReference type="NCBI Taxonomy" id="2528004"/>
    <lineage>
        <taxon>Bacteria</taxon>
        <taxon>Pseudomonadati</taxon>
        <taxon>Planctomycetota</taxon>
        <taxon>Planctomycetia</taxon>
        <taxon>Pirellulales</taxon>
        <taxon>Pirellulaceae</taxon>
        <taxon>Novipirellula</taxon>
    </lineage>
</organism>
<gene>
    <name evidence="4" type="primary">pstS1</name>
    <name evidence="4" type="ORF">Pla52o_16140</name>
</gene>
<keyword evidence="2" id="KW-0812">Transmembrane</keyword>
<dbReference type="PANTHER" id="PTHR30570:SF1">
    <property type="entry name" value="PHOSPHATE-BINDING PROTEIN PSTS"/>
    <property type="match status" value="1"/>
</dbReference>
<dbReference type="EMBL" id="SJPT01000002">
    <property type="protein sequence ID" value="TWU25315.1"/>
    <property type="molecule type" value="Genomic_DNA"/>
</dbReference>
<accession>A0A5C6CML7</accession>
<name>A0A5C6CML7_9BACT</name>
<protein>
    <submittedName>
        <fullName evidence="4">Phosphate-binding protein PstS 1</fullName>
    </submittedName>
</protein>
<dbReference type="Pfam" id="PF12849">
    <property type="entry name" value="PBP_like_2"/>
    <property type="match status" value="1"/>
</dbReference>
<dbReference type="InterPro" id="IPR024370">
    <property type="entry name" value="PBP_domain"/>
</dbReference>
<evidence type="ECO:0000313" key="5">
    <source>
        <dbReference type="Proteomes" id="UP000316304"/>
    </source>
</evidence>
<dbReference type="OrthoDB" id="9790048at2"/>
<evidence type="ECO:0000256" key="1">
    <source>
        <dbReference type="ARBA" id="ARBA00022729"/>
    </source>
</evidence>
<dbReference type="InterPro" id="IPR050811">
    <property type="entry name" value="Phosphate_ABC_transporter"/>
</dbReference>
<proteinExistence type="predicted"/>
<evidence type="ECO:0000259" key="3">
    <source>
        <dbReference type="Pfam" id="PF12849"/>
    </source>
</evidence>
<dbReference type="CDD" id="cd13653">
    <property type="entry name" value="PBP2_phosphate_like_1"/>
    <property type="match status" value="1"/>
</dbReference>
<evidence type="ECO:0000256" key="2">
    <source>
        <dbReference type="SAM" id="Phobius"/>
    </source>
</evidence>
<comment type="caution">
    <text evidence="4">The sequence shown here is derived from an EMBL/GenBank/DDBJ whole genome shotgun (WGS) entry which is preliminary data.</text>
</comment>